<accession>A0AAD5LVN0</accession>
<comment type="caution">
    <text evidence="1">The sequence shown here is derived from an EMBL/GenBank/DDBJ whole genome shotgun (WGS) entry which is preliminary data.</text>
</comment>
<reference evidence="1" key="1">
    <citation type="submission" date="2021-06" db="EMBL/GenBank/DDBJ databases">
        <title>Parelaphostrongylus tenuis whole genome reference sequence.</title>
        <authorList>
            <person name="Garwood T.J."/>
            <person name="Larsen P.A."/>
            <person name="Fountain-Jones N.M."/>
            <person name="Garbe J.R."/>
            <person name="Macchietto M.G."/>
            <person name="Kania S.A."/>
            <person name="Gerhold R.W."/>
            <person name="Richards J.E."/>
            <person name="Wolf T.M."/>
        </authorList>
    </citation>
    <scope>NUCLEOTIDE SEQUENCE</scope>
    <source>
        <strain evidence="1">MNPRO001-30</strain>
        <tissue evidence="1">Meninges</tissue>
    </source>
</reference>
<keyword evidence="2" id="KW-1185">Reference proteome</keyword>
<gene>
    <name evidence="1" type="ORF">KIN20_000543</name>
</gene>
<evidence type="ECO:0000313" key="1">
    <source>
        <dbReference type="EMBL" id="KAJ1345908.1"/>
    </source>
</evidence>
<protein>
    <submittedName>
        <fullName evidence="1">Uncharacterized protein</fullName>
    </submittedName>
</protein>
<organism evidence="1 2">
    <name type="scientific">Parelaphostrongylus tenuis</name>
    <name type="common">Meningeal worm</name>
    <dbReference type="NCBI Taxonomy" id="148309"/>
    <lineage>
        <taxon>Eukaryota</taxon>
        <taxon>Metazoa</taxon>
        <taxon>Ecdysozoa</taxon>
        <taxon>Nematoda</taxon>
        <taxon>Chromadorea</taxon>
        <taxon>Rhabditida</taxon>
        <taxon>Rhabditina</taxon>
        <taxon>Rhabditomorpha</taxon>
        <taxon>Strongyloidea</taxon>
        <taxon>Metastrongylidae</taxon>
        <taxon>Parelaphostrongylus</taxon>
    </lineage>
</organism>
<evidence type="ECO:0000313" key="2">
    <source>
        <dbReference type="Proteomes" id="UP001196413"/>
    </source>
</evidence>
<dbReference type="Proteomes" id="UP001196413">
    <property type="component" value="Unassembled WGS sequence"/>
</dbReference>
<sequence length="56" mass="5750">MKEKPHCIIIGNTVTALCDAMPGGGGGKDICDVTMGMGSMIVPITNYTTISGTFTV</sequence>
<dbReference type="EMBL" id="JAHQIW010000081">
    <property type="protein sequence ID" value="KAJ1345908.1"/>
    <property type="molecule type" value="Genomic_DNA"/>
</dbReference>
<dbReference type="AlphaFoldDB" id="A0AAD5LVN0"/>
<proteinExistence type="predicted"/>
<name>A0AAD5LVN0_PARTN</name>